<evidence type="ECO:0000313" key="4">
    <source>
        <dbReference type="Proteomes" id="UP000678393"/>
    </source>
</evidence>
<dbReference type="PRINTS" id="PR00759">
    <property type="entry name" value="BASICPTASE"/>
</dbReference>
<dbReference type="InterPro" id="IPR002223">
    <property type="entry name" value="Kunitz_BPTI"/>
</dbReference>
<dbReference type="PANTHER" id="PTHR10083:SF374">
    <property type="entry name" value="BPTI_KUNITZ INHIBITOR DOMAIN-CONTAINING PROTEIN"/>
    <property type="match status" value="1"/>
</dbReference>
<evidence type="ECO:0000313" key="3">
    <source>
        <dbReference type="EMBL" id="CAG5114943.1"/>
    </source>
</evidence>
<dbReference type="InterPro" id="IPR050098">
    <property type="entry name" value="TFPI/VKTCI-like"/>
</dbReference>
<dbReference type="AlphaFoldDB" id="A0A8S3YCJ5"/>
<dbReference type="EMBL" id="CAJHNH020000057">
    <property type="protein sequence ID" value="CAG5114943.1"/>
    <property type="molecule type" value="Genomic_DNA"/>
</dbReference>
<accession>A0A8S3YCJ5</accession>
<dbReference type="SUPFAM" id="SSF57362">
    <property type="entry name" value="BPTI-like"/>
    <property type="match status" value="1"/>
</dbReference>
<comment type="caution">
    <text evidence="3">The sequence shown here is derived from an EMBL/GenBank/DDBJ whole genome shotgun (WGS) entry which is preliminary data.</text>
</comment>
<dbReference type="PROSITE" id="PS50279">
    <property type="entry name" value="BPTI_KUNITZ_2"/>
    <property type="match status" value="1"/>
</dbReference>
<dbReference type="InterPro" id="IPR020901">
    <property type="entry name" value="Prtase_inh_Kunz-CS"/>
</dbReference>
<name>A0A8S3YCJ5_9EUPU</name>
<protein>
    <recommendedName>
        <fullName evidence="2">BPTI/Kunitz inhibitor domain-containing protein</fullName>
    </recommendedName>
</protein>
<dbReference type="OrthoDB" id="4473401at2759"/>
<dbReference type="InterPro" id="IPR036880">
    <property type="entry name" value="Kunitz_BPTI_sf"/>
</dbReference>
<dbReference type="CDD" id="cd00109">
    <property type="entry name" value="Kunitz-type"/>
    <property type="match status" value="1"/>
</dbReference>
<dbReference type="FunFam" id="4.10.410.10:FF:000004">
    <property type="entry name" value="Tissue factor pathway inhibitor"/>
    <property type="match status" value="1"/>
</dbReference>
<dbReference type="GO" id="GO:0005615">
    <property type="term" value="C:extracellular space"/>
    <property type="evidence" value="ECO:0007669"/>
    <property type="project" value="TreeGrafter"/>
</dbReference>
<dbReference type="PROSITE" id="PS00280">
    <property type="entry name" value="BPTI_KUNITZ_1"/>
    <property type="match status" value="1"/>
</dbReference>
<feature type="domain" description="BPTI/Kunitz inhibitor" evidence="2">
    <location>
        <begin position="3"/>
        <end position="53"/>
    </location>
</feature>
<dbReference type="Gene3D" id="4.10.410.10">
    <property type="entry name" value="Pancreatic trypsin inhibitor Kunitz domain"/>
    <property type="match status" value="1"/>
</dbReference>
<proteinExistence type="predicted"/>
<dbReference type="PANTHER" id="PTHR10083">
    <property type="entry name" value="KUNITZ-TYPE PROTEASE INHIBITOR-RELATED"/>
    <property type="match status" value="1"/>
</dbReference>
<sequence>SVCDLPPETGRCRAAITKYFYNSTSGYCEEFIYGGCEGNENRFDNITACKDQCPIQRIFV</sequence>
<evidence type="ECO:0000256" key="1">
    <source>
        <dbReference type="ARBA" id="ARBA00023157"/>
    </source>
</evidence>
<reference evidence="3" key="1">
    <citation type="submission" date="2021-04" db="EMBL/GenBank/DDBJ databases">
        <authorList>
            <consortium name="Molecular Ecology Group"/>
        </authorList>
    </citation>
    <scope>NUCLEOTIDE SEQUENCE</scope>
</reference>
<evidence type="ECO:0000259" key="2">
    <source>
        <dbReference type="PROSITE" id="PS50279"/>
    </source>
</evidence>
<keyword evidence="4" id="KW-1185">Reference proteome</keyword>
<keyword evidence="1" id="KW-1015">Disulfide bond</keyword>
<dbReference type="Proteomes" id="UP000678393">
    <property type="component" value="Unassembled WGS sequence"/>
</dbReference>
<feature type="non-terminal residue" evidence="3">
    <location>
        <position position="1"/>
    </location>
</feature>
<dbReference type="SMART" id="SM00131">
    <property type="entry name" value="KU"/>
    <property type="match status" value="1"/>
</dbReference>
<gene>
    <name evidence="3" type="ORF">CUNI_LOCUS501</name>
</gene>
<organism evidence="3 4">
    <name type="scientific">Candidula unifasciata</name>
    <dbReference type="NCBI Taxonomy" id="100452"/>
    <lineage>
        <taxon>Eukaryota</taxon>
        <taxon>Metazoa</taxon>
        <taxon>Spiralia</taxon>
        <taxon>Lophotrochozoa</taxon>
        <taxon>Mollusca</taxon>
        <taxon>Gastropoda</taxon>
        <taxon>Heterobranchia</taxon>
        <taxon>Euthyneura</taxon>
        <taxon>Panpulmonata</taxon>
        <taxon>Eupulmonata</taxon>
        <taxon>Stylommatophora</taxon>
        <taxon>Helicina</taxon>
        <taxon>Helicoidea</taxon>
        <taxon>Geomitridae</taxon>
        <taxon>Candidula</taxon>
    </lineage>
</organism>
<dbReference type="GO" id="GO:0004867">
    <property type="term" value="F:serine-type endopeptidase inhibitor activity"/>
    <property type="evidence" value="ECO:0007669"/>
    <property type="project" value="InterPro"/>
</dbReference>
<dbReference type="Pfam" id="PF00014">
    <property type="entry name" value="Kunitz_BPTI"/>
    <property type="match status" value="1"/>
</dbReference>